<dbReference type="Gene3D" id="3.90.550.10">
    <property type="entry name" value="Spore Coat Polysaccharide Biosynthesis Protein SpsA, Chain A"/>
    <property type="match status" value="1"/>
</dbReference>
<feature type="domain" description="Nucleotidyl transferase" evidence="1">
    <location>
        <begin position="2"/>
        <end position="212"/>
    </location>
</feature>
<dbReference type="STRING" id="1255658.FM114_11940"/>
<dbReference type="InterPro" id="IPR029044">
    <property type="entry name" value="Nucleotide-diphossugar_trans"/>
</dbReference>
<dbReference type="InterPro" id="IPR046981">
    <property type="entry name" value="G1P_cyt_trans"/>
</dbReference>
<evidence type="ECO:0000259" key="1">
    <source>
        <dbReference type="Pfam" id="PF00483"/>
    </source>
</evidence>
<dbReference type="RefSeq" id="WP_094765366.1">
    <property type="nucleotide sequence ID" value="NZ_FUKQ01000044.1"/>
</dbReference>
<dbReference type="EMBL" id="FUKQ01000044">
    <property type="protein sequence ID" value="SJN40105.1"/>
    <property type="molecule type" value="Genomic_DNA"/>
</dbReference>
<dbReference type="Proteomes" id="UP000188342">
    <property type="component" value="Unassembled WGS sequence"/>
</dbReference>
<reference evidence="2 3" key="1">
    <citation type="submission" date="2017-02" db="EMBL/GenBank/DDBJ databases">
        <authorList>
            <person name="Peterson S.W."/>
        </authorList>
    </citation>
    <scope>NUCLEOTIDE SEQUENCE [LARGE SCALE GENOMIC DNA]</scope>
    <source>
        <strain evidence="2 3">LSP_Lj1</strain>
    </source>
</reference>
<dbReference type="InterPro" id="IPR005835">
    <property type="entry name" value="NTP_transferase_dom"/>
</dbReference>
<sequence>MKAVLLAGGLGTRLSEETGTKPKPMVEIGGRPVLFHIMHEYAAHGIEEFIVCAGYKGTVIKDWFANFAVRYADVTFDLATGERTVHKRAELPWKVTVVHTGGKSMTGGRLLRVRDYIGDESFCFTYGDGVSDVDITASIDFHRKQGNLATMTVVQPPGRFGAITLGKCETTITSFQEKPDGDGAWINGGYFVLEPGAIDYITDDSTVWEQEPLRKLALDGQLNAYKHEGFWQPMDTLQDRNKLEKLWADGVAPWKVW</sequence>
<gene>
    <name evidence="2" type="ORF">FM114_11940</name>
</gene>
<dbReference type="PANTHER" id="PTHR47183">
    <property type="entry name" value="GLUCOSE-1-PHOSPHATE CYTIDYLYLTRANSFERASE-RELATED"/>
    <property type="match status" value="1"/>
</dbReference>
<organism evidence="2 3">
    <name type="scientific">Luteococcus japonicus LSP_Lj1</name>
    <dbReference type="NCBI Taxonomy" id="1255658"/>
    <lineage>
        <taxon>Bacteria</taxon>
        <taxon>Bacillati</taxon>
        <taxon>Actinomycetota</taxon>
        <taxon>Actinomycetes</taxon>
        <taxon>Propionibacteriales</taxon>
        <taxon>Propionibacteriaceae</taxon>
        <taxon>Luteococcus</taxon>
    </lineage>
</organism>
<dbReference type="EC" id="2.7.7.33" evidence="2"/>
<protein>
    <submittedName>
        <fullName evidence="2">Glucose-1-phosphate cytidylyltransferase</fullName>
        <ecNumber evidence="2">2.7.7.33</ecNumber>
    </submittedName>
</protein>
<keyword evidence="3" id="KW-1185">Reference proteome</keyword>
<evidence type="ECO:0000313" key="3">
    <source>
        <dbReference type="Proteomes" id="UP000188342"/>
    </source>
</evidence>
<accession>A0A1R4K7K3</accession>
<name>A0A1R4K7K3_9ACTN</name>
<dbReference type="SUPFAM" id="SSF53448">
    <property type="entry name" value="Nucleotide-diphospho-sugar transferases"/>
    <property type="match status" value="1"/>
</dbReference>
<evidence type="ECO:0000313" key="2">
    <source>
        <dbReference type="EMBL" id="SJN40105.1"/>
    </source>
</evidence>
<dbReference type="NCBIfam" id="TIGR02623">
    <property type="entry name" value="G1P_cyt_trans"/>
    <property type="match status" value="1"/>
</dbReference>
<dbReference type="Pfam" id="PF00483">
    <property type="entry name" value="NTP_transferase"/>
    <property type="match status" value="1"/>
</dbReference>
<dbReference type="InterPro" id="IPR013446">
    <property type="entry name" value="G1P_cyt_trans-like"/>
</dbReference>
<dbReference type="GO" id="GO:0009243">
    <property type="term" value="P:O antigen biosynthetic process"/>
    <property type="evidence" value="ECO:0007669"/>
    <property type="project" value="InterPro"/>
</dbReference>
<keyword evidence="2" id="KW-0548">Nucleotidyltransferase</keyword>
<dbReference type="GO" id="GO:0047343">
    <property type="term" value="F:glucose-1-phosphate cytidylyltransferase activity"/>
    <property type="evidence" value="ECO:0007669"/>
    <property type="project" value="UniProtKB-EC"/>
</dbReference>
<dbReference type="PANTHER" id="PTHR47183:SF1">
    <property type="entry name" value="GLUCOSE-1-PHOSPHATE CYTIDYLYLTRANSFERASE"/>
    <property type="match status" value="1"/>
</dbReference>
<dbReference type="CDD" id="cd02524">
    <property type="entry name" value="G1P_cytidylyltransferase"/>
    <property type="match status" value="1"/>
</dbReference>
<keyword evidence="2" id="KW-0808">Transferase</keyword>
<dbReference type="AlphaFoldDB" id="A0A1R4K7K3"/>
<proteinExistence type="predicted"/>
<dbReference type="OrthoDB" id="9814110at2"/>